<name>A0ABR9CIG2_9HYPH</name>
<evidence type="ECO:0000313" key="3">
    <source>
        <dbReference type="Proteomes" id="UP000632063"/>
    </source>
</evidence>
<dbReference type="PANTHER" id="PTHR35802">
    <property type="entry name" value="PROTEASE SYNTHASE AND SPORULATION PROTEIN PAI 2"/>
    <property type="match status" value="1"/>
</dbReference>
<dbReference type="InterPro" id="IPR007396">
    <property type="entry name" value="TR_PAI2-type"/>
</dbReference>
<dbReference type="Pfam" id="PF04299">
    <property type="entry name" value="FMN_bind_2"/>
    <property type="match status" value="1"/>
</dbReference>
<evidence type="ECO:0000256" key="1">
    <source>
        <dbReference type="SAM" id="MobiDB-lite"/>
    </source>
</evidence>
<reference evidence="3" key="1">
    <citation type="submission" date="2020-09" db="EMBL/GenBank/DDBJ databases">
        <title>The genome sequence of strain Labrenzia suaedae 4C16A.</title>
        <authorList>
            <person name="Liu Y."/>
        </authorList>
    </citation>
    <scope>NUCLEOTIDE SEQUENCE [LARGE SCALE GENOMIC DNA]</scope>
    <source>
        <strain evidence="3">4C16A</strain>
    </source>
</reference>
<dbReference type="Gene3D" id="2.30.110.10">
    <property type="entry name" value="Electron Transport, Fmn-binding Protein, Chain A"/>
    <property type="match status" value="1"/>
</dbReference>
<organism evidence="2 3">
    <name type="scientific">Roseibium litorale</name>
    <dbReference type="NCBI Taxonomy" id="2803841"/>
    <lineage>
        <taxon>Bacteria</taxon>
        <taxon>Pseudomonadati</taxon>
        <taxon>Pseudomonadota</taxon>
        <taxon>Alphaproteobacteria</taxon>
        <taxon>Hyphomicrobiales</taxon>
        <taxon>Stappiaceae</taxon>
        <taxon>Roseibium</taxon>
    </lineage>
</organism>
<dbReference type="EMBL" id="JACYXI010000001">
    <property type="protein sequence ID" value="MBD8890617.1"/>
    <property type="molecule type" value="Genomic_DNA"/>
</dbReference>
<dbReference type="PANTHER" id="PTHR35802:SF1">
    <property type="entry name" value="PROTEASE SYNTHASE AND SPORULATION PROTEIN PAI 2"/>
    <property type="match status" value="1"/>
</dbReference>
<feature type="region of interest" description="Disordered" evidence="1">
    <location>
        <begin position="176"/>
        <end position="207"/>
    </location>
</feature>
<reference evidence="2 3" key="2">
    <citation type="journal article" date="2021" name="Int. J. Syst. Evol. Microbiol.">
        <title>Roseibium litorale sp. nov., isolated from a tidal flat sediment and proposal for the reclassification of Labrenzia polysiphoniae as Roseibium polysiphoniae comb. nov.</title>
        <authorList>
            <person name="Liu Y."/>
            <person name="Pei T."/>
            <person name="Du J."/>
            <person name="Chao M."/>
            <person name="Deng M.R."/>
            <person name="Zhu H."/>
        </authorList>
    </citation>
    <scope>NUCLEOTIDE SEQUENCE [LARGE SCALE GENOMIC DNA]</scope>
    <source>
        <strain evidence="2 3">4C16A</strain>
    </source>
</reference>
<gene>
    <name evidence="2" type="ORF">IG616_03600</name>
</gene>
<comment type="caution">
    <text evidence="2">The sequence shown here is derived from an EMBL/GenBank/DDBJ whole genome shotgun (WGS) entry which is preliminary data.</text>
</comment>
<dbReference type="Proteomes" id="UP000632063">
    <property type="component" value="Unassembled WGS sequence"/>
</dbReference>
<evidence type="ECO:0000313" key="2">
    <source>
        <dbReference type="EMBL" id="MBD8890617.1"/>
    </source>
</evidence>
<dbReference type="RefSeq" id="WP_192146435.1">
    <property type="nucleotide sequence ID" value="NZ_JACYXI010000001.1"/>
</dbReference>
<dbReference type="SUPFAM" id="SSF50475">
    <property type="entry name" value="FMN-binding split barrel"/>
    <property type="match status" value="1"/>
</dbReference>
<keyword evidence="3" id="KW-1185">Reference proteome</keyword>
<dbReference type="PIRSF" id="PIRSF010372">
    <property type="entry name" value="PaiB"/>
    <property type="match status" value="1"/>
</dbReference>
<sequence length="207" mass="22587">MYTPPAFAETDQAEIQAMIETAGLASLITMTSEGLMATPLPLLLNTHEGQQGTLYGHIARANPQWKLEPQGEALVIFPGLDAYVSPGWYASKAEHGKVVPTWNYSAVHAYGAVEFFEDAGRLHQVVSDLTEKHEKNRAEPWTVTDAPEAFISAHMRGIVGVRIELSRIEAKKKLSQNRLQPDRQGVAEGLAKEASPSARAMASKIPV</sequence>
<proteinExistence type="predicted"/>
<accession>A0ABR9CIG2</accession>
<dbReference type="InterPro" id="IPR012349">
    <property type="entry name" value="Split_barrel_FMN-bd"/>
</dbReference>
<protein>
    <submittedName>
        <fullName evidence="2">FMN-binding negative transcriptional regulator</fullName>
    </submittedName>
</protein>